<organism evidence="3 4">
    <name type="scientific">Haloferula rosea</name>
    <dbReference type="NCBI Taxonomy" id="490093"/>
    <lineage>
        <taxon>Bacteria</taxon>
        <taxon>Pseudomonadati</taxon>
        <taxon>Verrucomicrobiota</taxon>
        <taxon>Verrucomicrobiia</taxon>
        <taxon>Verrucomicrobiales</taxon>
        <taxon>Verrucomicrobiaceae</taxon>
        <taxon>Haloferula</taxon>
    </lineage>
</organism>
<dbReference type="RefSeq" id="WP_200281552.1">
    <property type="nucleotide sequence ID" value="NZ_JAENII010000012.1"/>
</dbReference>
<feature type="region of interest" description="Disordered" evidence="1">
    <location>
        <begin position="38"/>
        <end position="84"/>
    </location>
</feature>
<protein>
    <submittedName>
        <fullName evidence="3">Uncharacterized protein</fullName>
    </submittedName>
</protein>
<dbReference type="NCBIfam" id="NF040466">
    <property type="entry name" value="ydjY_domain"/>
    <property type="match status" value="1"/>
</dbReference>
<dbReference type="EMBL" id="JAENII010000012">
    <property type="protein sequence ID" value="MBK1828332.1"/>
    <property type="molecule type" value="Genomic_DNA"/>
</dbReference>
<feature type="transmembrane region" description="Helical" evidence="2">
    <location>
        <begin position="12"/>
        <end position="33"/>
    </location>
</feature>
<comment type="caution">
    <text evidence="3">The sequence shown here is derived from an EMBL/GenBank/DDBJ whole genome shotgun (WGS) entry which is preliminary data.</text>
</comment>
<evidence type="ECO:0000256" key="1">
    <source>
        <dbReference type="SAM" id="MobiDB-lite"/>
    </source>
</evidence>
<feature type="compositionally biased region" description="Pro residues" evidence="1">
    <location>
        <begin position="50"/>
        <end position="61"/>
    </location>
</feature>
<evidence type="ECO:0000313" key="3">
    <source>
        <dbReference type="EMBL" id="MBK1828332.1"/>
    </source>
</evidence>
<dbReference type="Proteomes" id="UP000658278">
    <property type="component" value="Unassembled WGS sequence"/>
</dbReference>
<keyword evidence="2" id="KW-0472">Membrane</keyword>
<gene>
    <name evidence="3" type="ORF">JIN81_14960</name>
</gene>
<dbReference type="InterPro" id="IPR047750">
    <property type="entry name" value="YdjY-like"/>
</dbReference>
<evidence type="ECO:0000313" key="4">
    <source>
        <dbReference type="Proteomes" id="UP000658278"/>
    </source>
</evidence>
<reference evidence="3" key="1">
    <citation type="submission" date="2021-01" db="EMBL/GenBank/DDBJ databases">
        <title>Modified the classification status of verrucomicrobia.</title>
        <authorList>
            <person name="Feng X."/>
        </authorList>
    </citation>
    <scope>NUCLEOTIDE SEQUENCE</scope>
    <source>
        <strain evidence="3">KCTC 22201</strain>
    </source>
</reference>
<keyword evidence="4" id="KW-1185">Reference proteome</keyword>
<name>A0A934VGS0_9BACT</name>
<keyword evidence="2" id="KW-0812">Transmembrane</keyword>
<proteinExistence type="predicted"/>
<accession>A0A934VGS0</accession>
<evidence type="ECO:0000256" key="2">
    <source>
        <dbReference type="SAM" id="Phobius"/>
    </source>
</evidence>
<sequence length="275" mass="29545">MRHNRPISHFFFILRSARILIFLATAAVIWIGVSSTHQGPDSASEAAPETPGPTPETAPDPAPEDPEKPPNAQPAEPNVIPLGGDRFKIGTIEFDKAKRTITIPASVLMREGAVEYLLVTRTGKVHESVFVTDADPQDIHLAALLLGIRPSADLGPADSSMTVPPTAALQASVTWDRNGPPQTIHLHEALAIAPAGETSPSGPAPATLWLYNGSRIQQDGTFVARREGSIISVIRDPEALINYPGDTRDNDEIHLPNAAALPKLEHPVRIVLKLR</sequence>
<dbReference type="AlphaFoldDB" id="A0A934VGS0"/>
<keyword evidence="2" id="KW-1133">Transmembrane helix</keyword>